<dbReference type="InterPro" id="IPR053176">
    <property type="entry name" value="T6SS_TssE1-like"/>
</dbReference>
<dbReference type="NCBIfam" id="TIGR03357">
    <property type="entry name" value="VI_zyme"/>
    <property type="match status" value="1"/>
</dbReference>
<protein>
    <submittedName>
        <fullName evidence="3">Type VI secretion system baseplate subunit TssE</fullName>
    </submittedName>
</protein>
<keyword evidence="4" id="KW-1185">Reference proteome</keyword>
<dbReference type="PANTHER" id="PTHR38595:SF1">
    <property type="entry name" value="TYPE VI SECRETION SYSTEM COMPONENT TSSE1"/>
    <property type="match status" value="1"/>
</dbReference>
<accession>A0ABU9QSI5</accession>
<dbReference type="Pfam" id="PF04965">
    <property type="entry name" value="GPW_gp25"/>
    <property type="match status" value="1"/>
</dbReference>
<organism evidence="3 4">
    <name type="scientific">Paraburkholderia sabiae</name>
    <dbReference type="NCBI Taxonomy" id="273251"/>
    <lineage>
        <taxon>Bacteria</taxon>
        <taxon>Pseudomonadati</taxon>
        <taxon>Pseudomonadota</taxon>
        <taxon>Betaproteobacteria</taxon>
        <taxon>Burkholderiales</taxon>
        <taxon>Burkholderiaceae</taxon>
        <taxon>Paraburkholderia</taxon>
    </lineage>
</organism>
<comment type="caution">
    <text evidence="3">The sequence shown here is derived from an EMBL/GenBank/DDBJ whole genome shotgun (WGS) entry which is preliminary data.</text>
</comment>
<feature type="region of interest" description="Disordered" evidence="1">
    <location>
        <begin position="1"/>
        <end position="21"/>
    </location>
</feature>
<evidence type="ECO:0000313" key="4">
    <source>
        <dbReference type="Proteomes" id="UP001494588"/>
    </source>
</evidence>
<dbReference type="InterPro" id="IPR007048">
    <property type="entry name" value="IraD/Gp25-like"/>
</dbReference>
<name>A0ABU9QSI5_9BURK</name>
<dbReference type="EMBL" id="JAZHGC010000085">
    <property type="protein sequence ID" value="MEM5292359.1"/>
    <property type="molecule type" value="Genomic_DNA"/>
</dbReference>
<sequence>MSRKPNDRNQPASAPRRADTHLLPTLFDRLRDDAPHRQTEAPGEYAVTRSQMRDIIQRDLAFLLNATSIEDQIDRKRYPRAAASTINFGVQPLAGAFTASRDWGDIETIIRRAIGDFEPRLIPDSVRVVPLTAIDGKGHYNHLAFEIHGMIRMDPYPLEFMVQSSLDLETSRLQTTAR</sequence>
<dbReference type="Proteomes" id="UP001494588">
    <property type="component" value="Unassembled WGS sequence"/>
</dbReference>
<dbReference type="InterPro" id="IPR017737">
    <property type="entry name" value="TssE1-like"/>
</dbReference>
<evidence type="ECO:0000259" key="2">
    <source>
        <dbReference type="Pfam" id="PF04965"/>
    </source>
</evidence>
<evidence type="ECO:0000313" key="3">
    <source>
        <dbReference type="EMBL" id="MEM5292359.1"/>
    </source>
</evidence>
<reference evidence="3 4" key="1">
    <citation type="submission" date="2024-01" db="EMBL/GenBank/DDBJ databases">
        <title>The diversity of rhizobia nodulating Mimosa spp. in eleven states of Brazil covering several biomes is determined by host plant, location, and edaphic factors.</title>
        <authorList>
            <person name="Rouws L."/>
            <person name="Barauna A."/>
            <person name="Beukes C."/>
            <person name="De Faria S.M."/>
            <person name="Gross E."/>
            <person name="Dos Reis Junior F.B."/>
            <person name="Simon M."/>
            <person name="Maluk M."/>
            <person name="Odee D.W."/>
            <person name="Kenicer G."/>
            <person name="Young J.P.W."/>
            <person name="Reis V.M."/>
            <person name="Zilli J."/>
            <person name="James E.K."/>
        </authorList>
    </citation>
    <scope>NUCLEOTIDE SEQUENCE [LARGE SCALE GENOMIC DNA]</scope>
    <source>
        <strain evidence="3 4">JPY77</strain>
    </source>
</reference>
<feature type="domain" description="IraD/Gp25-like" evidence="2">
    <location>
        <begin position="51"/>
        <end position="155"/>
    </location>
</feature>
<proteinExistence type="predicted"/>
<dbReference type="RefSeq" id="WP_233471647.1">
    <property type="nucleotide sequence ID" value="NZ_CAJHCS010000001.1"/>
</dbReference>
<evidence type="ECO:0000256" key="1">
    <source>
        <dbReference type="SAM" id="MobiDB-lite"/>
    </source>
</evidence>
<dbReference type="PANTHER" id="PTHR38595">
    <property type="entry name" value="CYTOPLASMIC PROTEIN-RELATED"/>
    <property type="match status" value="1"/>
</dbReference>
<dbReference type="SUPFAM" id="SSF160719">
    <property type="entry name" value="gpW/gp25-like"/>
    <property type="match status" value="1"/>
</dbReference>
<gene>
    <name evidence="3" type="primary">tssE</name>
    <name evidence="3" type="ORF">V4C55_42505</name>
</gene>